<organism evidence="2 3">
    <name type="scientific">Saccharophagus degradans</name>
    <dbReference type="NCBI Taxonomy" id="86304"/>
    <lineage>
        <taxon>Bacteria</taxon>
        <taxon>Pseudomonadati</taxon>
        <taxon>Pseudomonadota</taxon>
        <taxon>Gammaproteobacteria</taxon>
        <taxon>Cellvibrionales</taxon>
        <taxon>Cellvibrionaceae</taxon>
        <taxon>Saccharophagus</taxon>
    </lineage>
</organism>
<dbReference type="AlphaFoldDB" id="A0AAW7X848"/>
<dbReference type="RefSeq" id="WP_303493525.1">
    <property type="nucleotide sequence ID" value="NZ_JAUOPB010000012.1"/>
</dbReference>
<dbReference type="InterPro" id="IPR044922">
    <property type="entry name" value="DUF2063_N_sf"/>
</dbReference>
<keyword evidence="2" id="KW-0238">DNA-binding</keyword>
<accession>A0AAW7X848</accession>
<reference evidence="2" key="1">
    <citation type="submission" date="2023-07" db="EMBL/GenBank/DDBJ databases">
        <title>Genome content predicts the carbon catabolic preferences of heterotrophic bacteria.</title>
        <authorList>
            <person name="Gralka M."/>
        </authorList>
    </citation>
    <scope>NUCLEOTIDE SEQUENCE</scope>
    <source>
        <strain evidence="2">I3M17_2</strain>
    </source>
</reference>
<evidence type="ECO:0000313" key="3">
    <source>
        <dbReference type="Proteomes" id="UP001169760"/>
    </source>
</evidence>
<gene>
    <name evidence="2" type="ORF">Q4521_16240</name>
</gene>
<dbReference type="Gene3D" id="1.10.150.690">
    <property type="entry name" value="DUF2063"/>
    <property type="match status" value="1"/>
</dbReference>
<dbReference type="Pfam" id="PF09836">
    <property type="entry name" value="DUF2063"/>
    <property type="match status" value="1"/>
</dbReference>
<sequence>MTLNKFQFEFCERVLKGKLSSSPPNLKKYTPREQAARLSIYRNNIFSSLIEVLANTYPATKNIIGATLFRHTAKQFIESQPPKNAIMLTYGAGFDNHIANYPPTQQLPYLSHLAELEFAHHQAYYAKDVESLAPGFFAGLDIDALSNSVITPHPSAALIDAPYAIYSLWQHALEHNTPPEQLDHQVAESVLIVRPQYSINSYLLSLPQHRFMQQLMQNKTIGQALNEAITLAENKQVEFNPAEAVQLLIASGLATNLDQI</sequence>
<dbReference type="EMBL" id="JAUOPB010000012">
    <property type="protein sequence ID" value="MDO6424035.1"/>
    <property type="molecule type" value="Genomic_DNA"/>
</dbReference>
<feature type="domain" description="Putative DNA-binding" evidence="1">
    <location>
        <begin position="6"/>
        <end position="97"/>
    </location>
</feature>
<proteinExistence type="predicted"/>
<evidence type="ECO:0000259" key="1">
    <source>
        <dbReference type="Pfam" id="PF09836"/>
    </source>
</evidence>
<dbReference type="InterPro" id="IPR018640">
    <property type="entry name" value="DUF2063"/>
</dbReference>
<name>A0AAW7X848_9GAMM</name>
<dbReference type="Proteomes" id="UP001169760">
    <property type="component" value="Unassembled WGS sequence"/>
</dbReference>
<dbReference type="GO" id="GO:0003677">
    <property type="term" value="F:DNA binding"/>
    <property type="evidence" value="ECO:0007669"/>
    <property type="project" value="UniProtKB-KW"/>
</dbReference>
<protein>
    <submittedName>
        <fullName evidence="2">DNA-binding domain-containing protein</fullName>
    </submittedName>
</protein>
<comment type="caution">
    <text evidence="2">The sequence shown here is derived from an EMBL/GenBank/DDBJ whole genome shotgun (WGS) entry which is preliminary data.</text>
</comment>
<evidence type="ECO:0000313" key="2">
    <source>
        <dbReference type="EMBL" id="MDO6424035.1"/>
    </source>
</evidence>